<comment type="caution">
    <text evidence="1">The sequence shown here is derived from an EMBL/GenBank/DDBJ whole genome shotgun (WGS) entry which is preliminary data.</text>
</comment>
<reference evidence="1 2" key="1">
    <citation type="submission" date="2024-02" db="EMBL/GenBank/DDBJ databases">
        <authorList>
            <person name="Vignale AGUSTIN F."/>
            <person name="Sosa J E."/>
            <person name="Modenutti C."/>
        </authorList>
    </citation>
    <scope>NUCLEOTIDE SEQUENCE [LARGE SCALE GENOMIC DNA]</scope>
</reference>
<keyword evidence="2" id="KW-1185">Reference proteome</keyword>
<protein>
    <submittedName>
        <fullName evidence="1">Uncharacterized protein</fullName>
    </submittedName>
</protein>
<proteinExistence type="predicted"/>
<dbReference type="EMBL" id="CAUOFW020003292">
    <property type="protein sequence ID" value="CAK9159081.1"/>
    <property type="molecule type" value="Genomic_DNA"/>
</dbReference>
<accession>A0ABC8SPF5</accession>
<dbReference type="AlphaFoldDB" id="A0ABC8SPF5"/>
<sequence length="148" mass="17471">MNFFKVDATTYKLLYKNFWQFDLKLKFRPSNFRKRGEAIVGIHSKNLEKLKEGLQRKKSVFERMSKVGIITVTLETVRILGGGLHAISKHGPMKAGMLFLKHYQWSNQTDSSDRLLERINYLKRLFSDYVKNDKRMKELLLKKLTDVE</sequence>
<gene>
    <name evidence="1" type="ORF">ILEXP_LOCUS27759</name>
</gene>
<name>A0ABC8SPF5_9AQUA</name>
<dbReference type="Proteomes" id="UP001642360">
    <property type="component" value="Unassembled WGS sequence"/>
</dbReference>
<evidence type="ECO:0000313" key="1">
    <source>
        <dbReference type="EMBL" id="CAK9159081.1"/>
    </source>
</evidence>
<evidence type="ECO:0000313" key="2">
    <source>
        <dbReference type="Proteomes" id="UP001642360"/>
    </source>
</evidence>
<organism evidence="1 2">
    <name type="scientific">Ilex paraguariensis</name>
    <name type="common">yerba mate</name>
    <dbReference type="NCBI Taxonomy" id="185542"/>
    <lineage>
        <taxon>Eukaryota</taxon>
        <taxon>Viridiplantae</taxon>
        <taxon>Streptophyta</taxon>
        <taxon>Embryophyta</taxon>
        <taxon>Tracheophyta</taxon>
        <taxon>Spermatophyta</taxon>
        <taxon>Magnoliopsida</taxon>
        <taxon>eudicotyledons</taxon>
        <taxon>Gunneridae</taxon>
        <taxon>Pentapetalae</taxon>
        <taxon>asterids</taxon>
        <taxon>campanulids</taxon>
        <taxon>Aquifoliales</taxon>
        <taxon>Aquifoliaceae</taxon>
        <taxon>Ilex</taxon>
    </lineage>
</organism>